<keyword evidence="3" id="KW-1185">Reference proteome</keyword>
<protein>
    <submittedName>
        <fullName evidence="2">Uncharacterized protein</fullName>
    </submittedName>
</protein>
<dbReference type="Proteomes" id="UP000007801">
    <property type="component" value="Unassembled WGS sequence"/>
</dbReference>
<reference evidence="2 3" key="1">
    <citation type="journal article" date="2007" name="Nature">
        <title>Evolution of genes and genomes on the Drosophila phylogeny.</title>
        <authorList>
            <consortium name="Drosophila 12 Genomes Consortium"/>
            <person name="Clark A.G."/>
            <person name="Eisen M.B."/>
            <person name="Smith D.R."/>
            <person name="Bergman C.M."/>
            <person name="Oliver B."/>
            <person name="Markow T.A."/>
            <person name="Kaufman T.C."/>
            <person name="Kellis M."/>
            <person name="Gelbart W."/>
            <person name="Iyer V.N."/>
            <person name="Pollard D.A."/>
            <person name="Sackton T.B."/>
            <person name="Larracuente A.M."/>
            <person name="Singh N.D."/>
            <person name="Abad J.P."/>
            <person name="Abt D.N."/>
            <person name="Adryan B."/>
            <person name="Aguade M."/>
            <person name="Akashi H."/>
            <person name="Anderson W.W."/>
            <person name="Aquadro C.F."/>
            <person name="Ardell D.H."/>
            <person name="Arguello R."/>
            <person name="Artieri C.G."/>
            <person name="Barbash D.A."/>
            <person name="Barker D."/>
            <person name="Barsanti P."/>
            <person name="Batterham P."/>
            <person name="Batzoglou S."/>
            <person name="Begun D."/>
            <person name="Bhutkar A."/>
            <person name="Blanco E."/>
            <person name="Bosak S.A."/>
            <person name="Bradley R.K."/>
            <person name="Brand A.D."/>
            <person name="Brent M.R."/>
            <person name="Brooks A.N."/>
            <person name="Brown R.H."/>
            <person name="Butlin R.K."/>
            <person name="Caggese C."/>
            <person name="Calvi B.R."/>
            <person name="Bernardo de Carvalho A."/>
            <person name="Caspi A."/>
            <person name="Castrezana S."/>
            <person name="Celniker S.E."/>
            <person name="Chang J.L."/>
            <person name="Chapple C."/>
            <person name="Chatterji S."/>
            <person name="Chinwalla A."/>
            <person name="Civetta A."/>
            <person name="Clifton S.W."/>
            <person name="Comeron J.M."/>
            <person name="Costello J.C."/>
            <person name="Coyne J.A."/>
            <person name="Daub J."/>
            <person name="David R.G."/>
            <person name="Delcher A.L."/>
            <person name="Delehaunty K."/>
            <person name="Do C.B."/>
            <person name="Ebling H."/>
            <person name="Edwards K."/>
            <person name="Eickbush T."/>
            <person name="Evans J.D."/>
            <person name="Filipski A."/>
            <person name="Findeiss S."/>
            <person name="Freyhult E."/>
            <person name="Fulton L."/>
            <person name="Fulton R."/>
            <person name="Garcia A.C."/>
            <person name="Gardiner A."/>
            <person name="Garfield D.A."/>
            <person name="Garvin B.E."/>
            <person name="Gibson G."/>
            <person name="Gilbert D."/>
            <person name="Gnerre S."/>
            <person name="Godfrey J."/>
            <person name="Good R."/>
            <person name="Gotea V."/>
            <person name="Gravely B."/>
            <person name="Greenberg A.J."/>
            <person name="Griffiths-Jones S."/>
            <person name="Gross S."/>
            <person name="Guigo R."/>
            <person name="Gustafson E.A."/>
            <person name="Haerty W."/>
            <person name="Hahn M.W."/>
            <person name="Halligan D.L."/>
            <person name="Halpern A.L."/>
            <person name="Halter G.M."/>
            <person name="Han M.V."/>
            <person name="Heger A."/>
            <person name="Hillier L."/>
            <person name="Hinrichs A.S."/>
            <person name="Holmes I."/>
            <person name="Hoskins R.A."/>
            <person name="Hubisz M.J."/>
            <person name="Hultmark D."/>
            <person name="Huntley M.A."/>
            <person name="Jaffe D.B."/>
            <person name="Jagadeeshan S."/>
            <person name="Jeck W.R."/>
            <person name="Johnson J."/>
            <person name="Jones C.D."/>
            <person name="Jordan W.C."/>
            <person name="Karpen G.H."/>
            <person name="Kataoka E."/>
            <person name="Keightley P.D."/>
            <person name="Kheradpour P."/>
            <person name="Kirkness E.F."/>
            <person name="Koerich L.B."/>
            <person name="Kristiansen K."/>
            <person name="Kudrna D."/>
            <person name="Kulathinal R.J."/>
            <person name="Kumar S."/>
            <person name="Kwok R."/>
            <person name="Lander E."/>
            <person name="Langley C.H."/>
            <person name="Lapoint R."/>
            <person name="Lazzaro B.P."/>
            <person name="Lee S.J."/>
            <person name="Levesque L."/>
            <person name="Li R."/>
            <person name="Lin C.F."/>
            <person name="Lin M.F."/>
            <person name="Lindblad-Toh K."/>
            <person name="Llopart A."/>
            <person name="Long M."/>
            <person name="Low L."/>
            <person name="Lozovsky E."/>
            <person name="Lu J."/>
            <person name="Luo M."/>
            <person name="Machado C.A."/>
            <person name="Makalowski W."/>
            <person name="Marzo M."/>
            <person name="Matsuda M."/>
            <person name="Matzkin L."/>
            <person name="McAllister B."/>
            <person name="McBride C.S."/>
            <person name="McKernan B."/>
            <person name="McKernan K."/>
            <person name="Mendez-Lago M."/>
            <person name="Minx P."/>
            <person name="Mollenhauer M.U."/>
            <person name="Montooth K."/>
            <person name="Mount S.M."/>
            <person name="Mu X."/>
            <person name="Myers E."/>
            <person name="Negre B."/>
            <person name="Newfeld S."/>
            <person name="Nielsen R."/>
            <person name="Noor M.A."/>
            <person name="O'Grady P."/>
            <person name="Pachter L."/>
            <person name="Papaceit M."/>
            <person name="Parisi M.J."/>
            <person name="Parisi M."/>
            <person name="Parts L."/>
            <person name="Pedersen J.S."/>
            <person name="Pesole G."/>
            <person name="Phillippy A.M."/>
            <person name="Ponting C.P."/>
            <person name="Pop M."/>
            <person name="Porcelli D."/>
            <person name="Powell J.R."/>
            <person name="Prohaska S."/>
            <person name="Pruitt K."/>
            <person name="Puig M."/>
            <person name="Quesneville H."/>
            <person name="Ram K.R."/>
            <person name="Rand D."/>
            <person name="Rasmussen M.D."/>
            <person name="Reed L.K."/>
            <person name="Reenan R."/>
            <person name="Reily A."/>
            <person name="Remington K.A."/>
            <person name="Rieger T.T."/>
            <person name="Ritchie M.G."/>
            <person name="Robin C."/>
            <person name="Rogers Y.H."/>
            <person name="Rohde C."/>
            <person name="Rozas J."/>
            <person name="Rubenfield M.J."/>
            <person name="Ruiz A."/>
            <person name="Russo S."/>
            <person name="Salzberg S.L."/>
            <person name="Sanchez-Gracia A."/>
            <person name="Saranga D.J."/>
            <person name="Sato H."/>
            <person name="Schaeffer S.W."/>
            <person name="Schatz M.C."/>
            <person name="Schlenke T."/>
            <person name="Schwartz R."/>
            <person name="Segarra C."/>
            <person name="Singh R.S."/>
            <person name="Sirot L."/>
            <person name="Sirota M."/>
            <person name="Sisneros N.B."/>
            <person name="Smith C.D."/>
            <person name="Smith T.F."/>
            <person name="Spieth J."/>
            <person name="Stage D.E."/>
            <person name="Stark A."/>
            <person name="Stephan W."/>
            <person name="Strausberg R.L."/>
            <person name="Strempel S."/>
            <person name="Sturgill D."/>
            <person name="Sutton G."/>
            <person name="Sutton G.G."/>
            <person name="Tao W."/>
            <person name="Teichmann S."/>
            <person name="Tobari Y.N."/>
            <person name="Tomimura Y."/>
            <person name="Tsolas J.M."/>
            <person name="Valente V.L."/>
            <person name="Venter E."/>
            <person name="Venter J.C."/>
            <person name="Vicario S."/>
            <person name="Vieira F.G."/>
            <person name="Vilella A.J."/>
            <person name="Villasante A."/>
            <person name="Walenz B."/>
            <person name="Wang J."/>
            <person name="Wasserman M."/>
            <person name="Watts T."/>
            <person name="Wilson D."/>
            <person name="Wilson R.K."/>
            <person name="Wing R.A."/>
            <person name="Wolfner M.F."/>
            <person name="Wong A."/>
            <person name="Wong G.K."/>
            <person name="Wu C.I."/>
            <person name="Wu G."/>
            <person name="Yamamoto D."/>
            <person name="Yang H.P."/>
            <person name="Yang S.P."/>
            <person name="Yorke J.A."/>
            <person name="Yoshida K."/>
            <person name="Zdobnov E."/>
            <person name="Zhang P."/>
            <person name="Zhang Y."/>
            <person name="Zimin A.V."/>
            <person name="Baldwin J."/>
            <person name="Abdouelleil A."/>
            <person name="Abdulkadir J."/>
            <person name="Abebe A."/>
            <person name="Abera B."/>
            <person name="Abreu J."/>
            <person name="Acer S.C."/>
            <person name="Aftuck L."/>
            <person name="Alexander A."/>
            <person name="An P."/>
            <person name="Anderson E."/>
            <person name="Anderson S."/>
            <person name="Arachi H."/>
            <person name="Azer M."/>
            <person name="Bachantsang P."/>
            <person name="Barry A."/>
            <person name="Bayul T."/>
            <person name="Berlin A."/>
            <person name="Bessette D."/>
            <person name="Bloom T."/>
            <person name="Blye J."/>
            <person name="Boguslavskiy L."/>
            <person name="Bonnet C."/>
            <person name="Boukhgalter B."/>
            <person name="Bourzgui I."/>
            <person name="Brown A."/>
            <person name="Cahill P."/>
            <person name="Channer S."/>
            <person name="Cheshatsang Y."/>
            <person name="Chuda L."/>
            <person name="Citroen M."/>
            <person name="Collymore A."/>
            <person name="Cooke P."/>
            <person name="Costello M."/>
            <person name="D'Aco K."/>
            <person name="Daza R."/>
            <person name="De Haan G."/>
            <person name="DeGray S."/>
            <person name="DeMaso C."/>
            <person name="Dhargay N."/>
            <person name="Dooley K."/>
            <person name="Dooley E."/>
            <person name="Doricent M."/>
            <person name="Dorje P."/>
            <person name="Dorjee K."/>
            <person name="Dupes A."/>
            <person name="Elong R."/>
            <person name="Falk J."/>
            <person name="Farina A."/>
            <person name="Faro S."/>
            <person name="Ferguson D."/>
            <person name="Fisher S."/>
            <person name="Foley C.D."/>
            <person name="Franke A."/>
            <person name="Friedrich D."/>
            <person name="Gadbois L."/>
            <person name="Gearin G."/>
            <person name="Gearin C.R."/>
            <person name="Giannoukos G."/>
            <person name="Goode T."/>
            <person name="Graham J."/>
            <person name="Grandbois E."/>
            <person name="Grewal S."/>
            <person name="Gyaltsen K."/>
            <person name="Hafez N."/>
            <person name="Hagos B."/>
            <person name="Hall J."/>
            <person name="Henson C."/>
            <person name="Hollinger A."/>
            <person name="Honan T."/>
            <person name="Huard M.D."/>
            <person name="Hughes L."/>
            <person name="Hurhula B."/>
            <person name="Husby M.E."/>
            <person name="Kamat A."/>
            <person name="Kanga B."/>
            <person name="Kashin S."/>
            <person name="Khazanovich D."/>
            <person name="Kisner P."/>
            <person name="Lance K."/>
            <person name="Lara M."/>
            <person name="Lee W."/>
            <person name="Lennon N."/>
            <person name="Letendre F."/>
            <person name="LeVine R."/>
            <person name="Lipovsky A."/>
            <person name="Liu X."/>
            <person name="Liu J."/>
            <person name="Liu S."/>
            <person name="Lokyitsang T."/>
            <person name="Lokyitsang Y."/>
            <person name="Lubonja R."/>
            <person name="Lui A."/>
            <person name="MacDonald P."/>
            <person name="Magnisalis V."/>
            <person name="Maru K."/>
            <person name="Matthews C."/>
            <person name="McCusker W."/>
            <person name="McDonough S."/>
            <person name="Mehta T."/>
            <person name="Meldrim J."/>
            <person name="Meneus L."/>
            <person name="Mihai O."/>
            <person name="Mihalev A."/>
            <person name="Mihova T."/>
            <person name="Mittelman R."/>
            <person name="Mlenga V."/>
            <person name="Montmayeur A."/>
            <person name="Mulrain L."/>
            <person name="Navidi A."/>
            <person name="Naylor J."/>
            <person name="Negash T."/>
            <person name="Nguyen T."/>
            <person name="Nguyen N."/>
            <person name="Nicol R."/>
            <person name="Norbu C."/>
            <person name="Norbu N."/>
            <person name="Novod N."/>
            <person name="O'Neill B."/>
            <person name="Osman S."/>
            <person name="Markiewicz E."/>
            <person name="Oyono O.L."/>
            <person name="Patti C."/>
            <person name="Phunkhang P."/>
            <person name="Pierre F."/>
            <person name="Priest M."/>
            <person name="Raghuraman S."/>
            <person name="Rege F."/>
            <person name="Reyes R."/>
            <person name="Rise C."/>
            <person name="Rogov P."/>
            <person name="Ross K."/>
            <person name="Ryan E."/>
            <person name="Settipalli S."/>
            <person name="Shea T."/>
            <person name="Sherpa N."/>
            <person name="Shi L."/>
            <person name="Shih D."/>
            <person name="Sparrow T."/>
            <person name="Spaulding J."/>
            <person name="Stalker J."/>
            <person name="Stange-Thomann N."/>
            <person name="Stavropoulos S."/>
            <person name="Stone C."/>
            <person name="Strader C."/>
            <person name="Tesfaye S."/>
            <person name="Thomson T."/>
            <person name="Thoulutsang Y."/>
            <person name="Thoulutsang D."/>
            <person name="Topham K."/>
            <person name="Topping I."/>
            <person name="Tsamla T."/>
            <person name="Vassiliev H."/>
            <person name="Vo A."/>
            <person name="Wangchuk T."/>
            <person name="Wangdi T."/>
            <person name="Weiand M."/>
            <person name="Wilkinson J."/>
            <person name="Wilson A."/>
            <person name="Yadav S."/>
            <person name="Young G."/>
            <person name="Yu Q."/>
            <person name="Zembek L."/>
            <person name="Zhong D."/>
            <person name="Zimmer A."/>
            <person name="Zwirko Z."/>
            <person name="Jaffe D.B."/>
            <person name="Alvarez P."/>
            <person name="Brockman W."/>
            <person name="Butler J."/>
            <person name="Chin C."/>
            <person name="Gnerre S."/>
            <person name="Grabherr M."/>
            <person name="Kleber M."/>
            <person name="Mauceli E."/>
            <person name="MacCallum I."/>
        </authorList>
    </citation>
    <scope>NUCLEOTIDE SEQUENCE [LARGE SCALE GENOMIC DNA]</scope>
    <source>
        <strain evidence="3">Tucson 14024-0371.13</strain>
    </source>
</reference>
<dbReference type="EMBL" id="CH902618">
    <property type="protein sequence ID" value="EDV38717.1"/>
    <property type="molecule type" value="Genomic_DNA"/>
</dbReference>
<dbReference type="eggNOG" id="ENOG502S7AR">
    <property type="taxonomic scope" value="Eukaryota"/>
</dbReference>
<evidence type="ECO:0000313" key="3">
    <source>
        <dbReference type="Proteomes" id="UP000007801"/>
    </source>
</evidence>
<accession>B3M756</accession>
<dbReference type="STRING" id="7217.B3M756"/>
<proteinExistence type="predicted"/>
<dbReference type="PhylomeDB" id="B3M756"/>
<feature type="compositionally biased region" description="Basic and acidic residues" evidence="1">
    <location>
        <begin position="142"/>
        <end position="153"/>
    </location>
</feature>
<evidence type="ECO:0000256" key="1">
    <source>
        <dbReference type="SAM" id="MobiDB-lite"/>
    </source>
</evidence>
<feature type="compositionally biased region" description="Polar residues" evidence="1">
    <location>
        <begin position="121"/>
        <end position="137"/>
    </location>
</feature>
<dbReference type="GeneID" id="6507557"/>
<organism evidence="2 3">
    <name type="scientific">Drosophila ananassae</name>
    <name type="common">Fruit fly</name>
    <dbReference type="NCBI Taxonomy" id="7217"/>
    <lineage>
        <taxon>Eukaryota</taxon>
        <taxon>Metazoa</taxon>
        <taxon>Ecdysozoa</taxon>
        <taxon>Arthropoda</taxon>
        <taxon>Hexapoda</taxon>
        <taxon>Insecta</taxon>
        <taxon>Pterygota</taxon>
        <taxon>Neoptera</taxon>
        <taxon>Endopterygota</taxon>
        <taxon>Diptera</taxon>
        <taxon>Brachycera</taxon>
        <taxon>Muscomorpha</taxon>
        <taxon>Ephydroidea</taxon>
        <taxon>Drosophilidae</taxon>
        <taxon>Drosophila</taxon>
        <taxon>Sophophora</taxon>
    </lineage>
</organism>
<dbReference type="OrthoDB" id="548795at2759"/>
<dbReference type="KEGG" id="dan:6507557"/>
<dbReference type="OMA" id="MDTSVFY"/>
<name>B3M756_DROAN</name>
<dbReference type="AlphaFoldDB" id="B3M756"/>
<feature type="region of interest" description="Disordered" evidence="1">
    <location>
        <begin position="83"/>
        <end position="153"/>
    </location>
</feature>
<sequence>MDMRMSVNRMSVRQASVAARQRQTRMGRMTRHTIFTMKRAITFQVRRSLVEYVDSELADMDTSVFYQRIFVLAKNCRLTPEQSEAGTATAVPEGGDQGELGEGENQSPGLEFGEDTLVAASESQSKMTTPSIVNRSSVEVPGEEKDTTATEREVLTHTFRFGDDEDEVEVEEAVEEDEGPPTEGPPPAKPKDFFALFSERLEEIHKQCKATSITPDPMCGVYIHMGDYSLLMLETAEDMMGCFCRELASCCQDFWQANRVFLIEDHIKELYTKDLMFRRIPAVFLNEKFPTSTPTDEYLMGKQHLIIKEKLLTICRLFYEADRLDPYMSSSDEDDVTTNKSKSSLASDQLPVDVYRKHMPEIQRIELVLASTRFYYDLAEFNGLYGRMPFGPDEEGLFWPIQNNYTPANVFWRSPYDINLTFADYTSVTTRRTTATSLLENAEDDGQEAPAKEEPKAE</sequence>
<evidence type="ECO:0000313" key="2">
    <source>
        <dbReference type="EMBL" id="EDV38717.1"/>
    </source>
</evidence>
<feature type="region of interest" description="Disordered" evidence="1">
    <location>
        <begin position="439"/>
        <end position="458"/>
    </location>
</feature>
<gene>
    <name evidence="2" type="primary">Dana\GF24929</name>
    <name evidence="2" type="synonym">dana_GLEANR_9612</name>
    <name evidence="2" type="ORF">GF24929</name>
</gene>
<dbReference type="InParanoid" id="B3M756"/>
<dbReference type="HOGENOM" id="CLU_546621_0_0_1"/>